<accession>A0A376BVF1</accession>
<dbReference type="Proteomes" id="UP000254209">
    <property type="component" value="Unassembled WGS sequence"/>
</dbReference>
<keyword evidence="2" id="KW-1185">Reference proteome</keyword>
<dbReference type="STRING" id="1120980.GCA_000745955_00402"/>
<dbReference type="RefSeq" id="WP_034291168.1">
    <property type="nucleotide sequence ID" value="NZ_CP091519.2"/>
</dbReference>
<dbReference type="EMBL" id="UFSO01000003">
    <property type="protein sequence ID" value="SSY80982.1"/>
    <property type="molecule type" value="Genomic_DNA"/>
</dbReference>
<proteinExistence type="predicted"/>
<organism evidence="1 2">
    <name type="scientific">Alysiella crassa</name>
    <dbReference type="NCBI Taxonomy" id="153491"/>
    <lineage>
        <taxon>Bacteria</taxon>
        <taxon>Pseudomonadati</taxon>
        <taxon>Pseudomonadota</taxon>
        <taxon>Betaproteobacteria</taxon>
        <taxon>Neisseriales</taxon>
        <taxon>Neisseriaceae</taxon>
        <taxon>Alysiella</taxon>
    </lineage>
</organism>
<sequence>MLNAQLLADKIPDLNFQNMLNQFAAQFSAAELGLLHEILEKFDFDVLQAQALAQAVMQQSRFDPNANHITDEFADPDEETTSICQHCLNPPVPPLRDYYMWRDKSFQAA</sequence>
<name>A0A376BVF1_9NEIS</name>
<evidence type="ECO:0000313" key="1">
    <source>
        <dbReference type="EMBL" id="SSY80982.1"/>
    </source>
</evidence>
<dbReference type="OrthoDB" id="8605551at2"/>
<gene>
    <name evidence="1" type="ORF">NCTC10283_02546</name>
</gene>
<protein>
    <submittedName>
        <fullName evidence="1">Uncharacterized protein</fullName>
    </submittedName>
</protein>
<reference evidence="1 2" key="1">
    <citation type="submission" date="2018-06" db="EMBL/GenBank/DDBJ databases">
        <authorList>
            <consortium name="Pathogen Informatics"/>
            <person name="Doyle S."/>
        </authorList>
    </citation>
    <scope>NUCLEOTIDE SEQUENCE [LARGE SCALE GENOMIC DNA]</scope>
    <source>
        <strain evidence="1 2">NCTC10283</strain>
    </source>
</reference>
<evidence type="ECO:0000313" key="2">
    <source>
        <dbReference type="Proteomes" id="UP000254209"/>
    </source>
</evidence>
<dbReference type="AlphaFoldDB" id="A0A376BVF1"/>